<dbReference type="Proteomes" id="UP000075714">
    <property type="component" value="Unassembled WGS sequence"/>
</dbReference>
<gene>
    <name evidence="1" type="ORF">GPECTOR_24g186</name>
</gene>
<evidence type="ECO:0000313" key="2">
    <source>
        <dbReference type="Proteomes" id="UP000075714"/>
    </source>
</evidence>
<name>A0A150GGC9_GONPE</name>
<accession>A0A150GGC9</accession>
<organism evidence="1 2">
    <name type="scientific">Gonium pectorale</name>
    <name type="common">Green alga</name>
    <dbReference type="NCBI Taxonomy" id="33097"/>
    <lineage>
        <taxon>Eukaryota</taxon>
        <taxon>Viridiplantae</taxon>
        <taxon>Chlorophyta</taxon>
        <taxon>core chlorophytes</taxon>
        <taxon>Chlorophyceae</taxon>
        <taxon>CS clade</taxon>
        <taxon>Chlamydomonadales</taxon>
        <taxon>Volvocaceae</taxon>
        <taxon>Gonium</taxon>
    </lineage>
</organism>
<comment type="caution">
    <text evidence="1">The sequence shown here is derived from an EMBL/GenBank/DDBJ whole genome shotgun (WGS) entry which is preliminary data.</text>
</comment>
<proteinExistence type="predicted"/>
<dbReference type="EMBL" id="LSYV01000025">
    <property type="protein sequence ID" value="KXZ48897.1"/>
    <property type="molecule type" value="Genomic_DNA"/>
</dbReference>
<protein>
    <submittedName>
        <fullName evidence="1">Uncharacterized protein</fullName>
    </submittedName>
</protein>
<evidence type="ECO:0000313" key="1">
    <source>
        <dbReference type="EMBL" id="KXZ48897.1"/>
    </source>
</evidence>
<dbReference type="AlphaFoldDB" id="A0A150GGC9"/>
<dbReference type="OrthoDB" id="551610at2759"/>
<reference evidence="2" key="1">
    <citation type="journal article" date="2016" name="Nat. Commun.">
        <title>The Gonium pectorale genome demonstrates co-option of cell cycle regulation during the evolution of multicellularity.</title>
        <authorList>
            <person name="Hanschen E.R."/>
            <person name="Marriage T.N."/>
            <person name="Ferris P.J."/>
            <person name="Hamaji T."/>
            <person name="Toyoda A."/>
            <person name="Fujiyama A."/>
            <person name="Neme R."/>
            <person name="Noguchi H."/>
            <person name="Minakuchi Y."/>
            <person name="Suzuki M."/>
            <person name="Kawai-Toyooka H."/>
            <person name="Smith D.R."/>
            <person name="Sparks H."/>
            <person name="Anderson J."/>
            <person name="Bakaric R."/>
            <person name="Luria V."/>
            <person name="Karger A."/>
            <person name="Kirschner M.W."/>
            <person name="Durand P.M."/>
            <person name="Michod R.E."/>
            <person name="Nozaki H."/>
            <person name="Olson B.J."/>
        </authorList>
    </citation>
    <scope>NUCLEOTIDE SEQUENCE [LARGE SCALE GENOMIC DNA]</scope>
    <source>
        <strain evidence="2">NIES-2863</strain>
    </source>
</reference>
<sequence length="302" mass="31194">MRPAGVVPELFPQGSCQPCSQCLTDDMAVGDDGSCFPKCPVGPIIGLFGPSVGAAVASAAGELPALSVLANASVDLAFTLLSQRGESDTYAASVTTVLREELVAFLQAEASLFGDLAIFNNLSYASYALDNIYRAAAAADGRDSRNQSLPLIAAAAAIAGKSQAVVCPRADVRKPLSADLQRLSAPGCPCSYAPNASVDLCPAGYICSRKAFRGLGTDGPSSVQLRAVCVPCLSGQYCPQGITMTTVQNDRSLDCPAGYYCPTPSELHLCPAGAFCGASYMTWAQIMAADEVCLIPAMADII</sequence>
<keyword evidence="2" id="KW-1185">Reference proteome</keyword>